<dbReference type="Pfam" id="PF13460">
    <property type="entry name" value="NAD_binding_10"/>
    <property type="match status" value="1"/>
</dbReference>
<feature type="transmembrane region" description="Helical" evidence="1">
    <location>
        <begin position="353"/>
        <end position="374"/>
    </location>
</feature>
<protein>
    <submittedName>
        <fullName evidence="3">SDR family oxidoreductase</fullName>
    </submittedName>
</protein>
<dbReference type="AlphaFoldDB" id="A0A3G8M6K5"/>
<keyword evidence="1" id="KW-0812">Transmembrane</keyword>
<dbReference type="InterPro" id="IPR016040">
    <property type="entry name" value="NAD(P)-bd_dom"/>
</dbReference>
<dbReference type="EMBL" id="CP034086">
    <property type="protein sequence ID" value="AZG76832.1"/>
    <property type="molecule type" value="Genomic_DNA"/>
</dbReference>
<evidence type="ECO:0000313" key="3">
    <source>
        <dbReference type="EMBL" id="AZG76832.1"/>
    </source>
</evidence>
<dbReference type="InterPro" id="IPR036291">
    <property type="entry name" value="NAD(P)-bd_dom_sf"/>
</dbReference>
<feature type="transmembrane region" description="Helical" evidence="1">
    <location>
        <begin position="311"/>
        <end position="333"/>
    </location>
</feature>
<dbReference type="PANTHER" id="PTHR12126:SF11">
    <property type="entry name" value="NADH DEHYDROGENASE [UBIQUINONE] 1 ALPHA SUBCOMPLEX SUBUNIT 9, MITOCHONDRIAL"/>
    <property type="match status" value="1"/>
</dbReference>
<dbReference type="Gene3D" id="3.40.50.720">
    <property type="entry name" value="NAD(P)-binding Rossmann-like Domain"/>
    <property type="match status" value="1"/>
</dbReference>
<accession>A0A3G8M6K5</accession>
<dbReference type="PANTHER" id="PTHR12126">
    <property type="entry name" value="NADH-UBIQUINONE OXIDOREDUCTASE 39 KDA SUBUNIT-RELATED"/>
    <property type="match status" value="1"/>
</dbReference>
<evidence type="ECO:0000259" key="2">
    <source>
        <dbReference type="Pfam" id="PF13460"/>
    </source>
</evidence>
<dbReference type="InterPro" id="IPR051207">
    <property type="entry name" value="ComplexI_NDUFA9_subunit"/>
</dbReference>
<proteinExistence type="predicted"/>
<keyword evidence="1" id="KW-1133">Transmembrane helix</keyword>
<dbReference type="KEGG" id="mros:EHO51_08875"/>
<feature type="domain" description="NAD(P)-binding" evidence="2">
    <location>
        <begin position="7"/>
        <end position="150"/>
    </location>
</feature>
<reference evidence="3 4" key="1">
    <citation type="submission" date="2018-11" db="EMBL/GenBank/DDBJ databases">
        <title>Genome squencing of methanotrophic bacteria isolated from alkaline groundwater in Korea.</title>
        <authorList>
            <person name="Nguyen L.N."/>
        </authorList>
    </citation>
    <scope>NUCLEOTIDE SEQUENCE [LARGE SCALE GENOMIC DNA]</scope>
    <source>
        <strain evidence="3 4">GW6</strain>
    </source>
</reference>
<organism evidence="3 4">
    <name type="scientific">Methylocystis rosea</name>
    <dbReference type="NCBI Taxonomy" id="173366"/>
    <lineage>
        <taxon>Bacteria</taxon>
        <taxon>Pseudomonadati</taxon>
        <taxon>Pseudomonadota</taxon>
        <taxon>Alphaproteobacteria</taxon>
        <taxon>Hyphomicrobiales</taxon>
        <taxon>Methylocystaceae</taxon>
        <taxon>Methylocystis</taxon>
    </lineage>
</organism>
<dbReference type="Proteomes" id="UP000273982">
    <property type="component" value="Chromosome"/>
</dbReference>
<keyword evidence="1" id="KW-0472">Membrane</keyword>
<gene>
    <name evidence="3" type="ORF">EHO51_08875</name>
</gene>
<feature type="transmembrane region" description="Helical" evidence="1">
    <location>
        <begin position="381"/>
        <end position="404"/>
    </location>
</feature>
<evidence type="ECO:0000256" key="1">
    <source>
        <dbReference type="SAM" id="Phobius"/>
    </source>
</evidence>
<sequence>MKVLLIGATGLIGSSILAKLLSAGHAVIAVSRGRANVRRQFPQAQWVSIDLRSVDSAQEWTPHLEGVDAVINCAGVLGGSGSDSTEAAHSRGPATLFAACEQAGVKRVIHFSAVGVDRQTPSEFSKSKAEGDAALKATGLDWIILRPSVVLGRRAYGGSALFRGLAALPILPRFRDAGELQIVQLDDVVATALFFLAPSAPARVELEIVGPQRLTFNEVVAIYRKWLGSRPALLVDVPDRLIDWMYRLGDFFAWLGWRTPIRSIAKQEMVRGAIGDPTPWTDMTGIKPQSLEAALMAEPADVREKWFARIYALKPLIFAVTALFWISTALVSYGPGWDIGLGLLYEGGLSGPIVPLAVIAGATSDLIIGVAIAFRRTSKVALLAALILSFVYLILGTILVPRLWREPLGPMLKIWSVMVLNVVSLAIVDDR</sequence>
<dbReference type="Pfam" id="PF13781">
    <property type="entry name" value="DoxX_3"/>
    <property type="match status" value="1"/>
</dbReference>
<dbReference type="InterPro" id="IPR025695">
    <property type="entry name" value="DoxX-like"/>
</dbReference>
<dbReference type="SUPFAM" id="SSF51735">
    <property type="entry name" value="NAD(P)-binding Rossmann-fold domains"/>
    <property type="match status" value="1"/>
</dbReference>
<name>A0A3G8M6K5_9HYPH</name>
<dbReference type="RefSeq" id="WP_124738580.1">
    <property type="nucleotide sequence ID" value="NZ_CP034086.1"/>
</dbReference>
<dbReference type="GO" id="GO:0044877">
    <property type="term" value="F:protein-containing complex binding"/>
    <property type="evidence" value="ECO:0007669"/>
    <property type="project" value="TreeGrafter"/>
</dbReference>
<evidence type="ECO:0000313" key="4">
    <source>
        <dbReference type="Proteomes" id="UP000273982"/>
    </source>
</evidence>